<dbReference type="EMBL" id="SOEO01000001">
    <property type="protein sequence ID" value="TDX87262.1"/>
    <property type="molecule type" value="Genomic_DNA"/>
</dbReference>
<dbReference type="AlphaFoldDB" id="A0A4R8IAU9"/>
<evidence type="ECO:0000313" key="1">
    <source>
        <dbReference type="EMBL" id="TDX87262.1"/>
    </source>
</evidence>
<name>A0A4R8IAU9_9FLAO</name>
<proteinExistence type="predicted"/>
<dbReference type="Proteomes" id="UP000295313">
    <property type="component" value="Unassembled WGS sequence"/>
</dbReference>
<evidence type="ECO:0000313" key="2">
    <source>
        <dbReference type="Proteomes" id="UP000295313"/>
    </source>
</evidence>
<accession>A0A4R8IAU9</accession>
<organism evidence="1 2">
    <name type="scientific">Epilithonimonas xixisoli</name>
    <dbReference type="NCBI Taxonomy" id="1476462"/>
    <lineage>
        <taxon>Bacteria</taxon>
        <taxon>Pseudomonadati</taxon>
        <taxon>Bacteroidota</taxon>
        <taxon>Flavobacteriia</taxon>
        <taxon>Flavobacteriales</taxon>
        <taxon>Weeksellaceae</taxon>
        <taxon>Chryseobacterium group</taxon>
        <taxon>Epilithonimonas</taxon>
    </lineage>
</organism>
<sequence length="38" mass="4779">MFRYQIPKVIFEKVMNMKKYQTYEKHLKPAEQKTIYQP</sequence>
<keyword evidence="2" id="KW-1185">Reference proteome</keyword>
<protein>
    <submittedName>
        <fullName evidence="1">Uncharacterized protein</fullName>
    </submittedName>
</protein>
<gene>
    <name evidence="1" type="ORF">B0I22_1450</name>
</gene>
<reference evidence="1 2" key="1">
    <citation type="submission" date="2019-03" db="EMBL/GenBank/DDBJ databases">
        <title>Genomic Encyclopedia of Type Strains, Phase III (KMG-III): the genomes of soil and plant-associated and newly described type strains.</title>
        <authorList>
            <person name="Whitman W."/>
        </authorList>
    </citation>
    <scope>NUCLEOTIDE SEQUENCE [LARGE SCALE GENOMIC DNA]</scope>
    <source>
        <strain evidence="1 2">CGMCC 1.12802</strain>
    </source>
</reference>
<comment type="caution">
    <text evidence="1">The sequence shown here is derived from an EMBL/GenBank/DDBJ whole genome shotgun (WGS) entry which is preliminary data.</text>
</comment>